<evidence type="ECO:0000313" key="1">
    <source>
        <dbReference type="EMBL" id="KKN43282.1"/>
    </source>
</evidence>
<organism evidence="1">
    <name type="scientific">marine sediment metagenome</name>
    <dbReference type="NCBI Taxonomy" id="412755"/>
    <lineage>
        <taxon>unclassified sequences</taxon>
        <taxon>metagenomes</taxon>
        <taxon>ecological metagenomes</taxon>
    </lineage>
</organism>
<comment type="caution">
    <text evidence="1">The sequence shown here is derived from an EMBL/GenBank/DDBJ whole genome shotgun (WGS) entry which is preliminary data.</text>
</comment>
<dbReference type="AlphaFoldDB" id="A0A0F9R295"/>
<proteinExistence type="predicted"/>
<protein>
    <submittedName>
        <fullName evidence="1">Uncharacterized protein</fullName>
    </submittedName>
</protein>
<sequence>MSIFTTNEDGYRIYPCYRPHVAKTGKVTIHNYYSKYKPVDTKQRPPGRNKSDLDPDLTELIRIFRQTNSKKIAACRQFNVSIHFLNRHIRASEMSF</sequence>
<name>A0A0F9R295_9ZZZZ</name>
<accession>A0A0F9R295</accession>
<reference evidence="1" key="1">
    <citation type="journal article" date="2015" name="Nature">
        <title>Complex archaea that bridge the gap between prokaryotes and eukaryotes.</title>
        <authorList>
            <person name="Spang A."/>
            <person name="Saw J.H."/>
            <person name="Jorgensen S.L."/>
            <person name="Zaremba-Niedzwiedzka K."/>
            <person name="Martijn J."/>
            <person name="Lind A.E."/>
            <person name="van Eijk R."/>
            <person name="Schleper C."/>
            <person name="Guy L."/>
            <person name="Ettema T.J."/>
        </authorList>
    </citation>
    <scope>NUCLEOTIDE SEQUENCE</scope>
</reference>
<dbReference type="EMBL" id="LAZR01001521">
    <property type="protein sequence ID" value="KKN43282.1"/>
    <property type="molecule type" value="Genomic_DNA"/>
</dbReference>
<gene>
    <name evidence="1" type="ORF">LCGC14_0704640</name>
</gene>